<reference evidence="2 3" key="1">
    <citation type="submission" date="2023-07" db="EMBL/GenBank/DDBJ databases">
        <title>Functional and genomic diversity of the sorghum phyllosphere microbiome.</title>
        <authorList>
            <person name="Shade A."/>
        </authorList>
    </citation>
    <scope>NUCLEOTIDE SEQUENCE [LARGE SCALE GENOMIC DNA]</scope>
    <source>
        <strain evidence="2 3">SORGH_AS_0892</strain>
    </source>
</reference>
<keyword evidence="1" id="KW-0732">Signal</keyword>
<keyword evidence="3" id="KW-1185">Reference proteome</keyword>
<dbReference type="PROSITE" id="PS51257">
    <property type="entry name" value="PROKAR_LIPOPROTEIN"/>
    <property type="match status" value="1"/>
</dbReference>
<evidence type="ECO:0000256" key="1">
    <source>
        <dbReference type="SAM" id="SignalP"/>
    </source>
</evidence>
<organism evidence="2 3">
    <name type="scientific">Sphingobacterium zeae</name>
    <dbReference type="NCBI Taxonomy" id="1776859"/>
    <lineage>
        <taxon>Bacteria</taxon>
        <taxon>Pseudomonadati</taxon>
        <taxon>Bacteroidota</taxon>
        <taxon>Sphingobacteriia</taxon>
        <taxon>Sphingobacteriales</taxon>
        <taxon>Sphingobacteriaceae</taxon>
        <taxon>Sphingobacterium</taxon>
    </lineage>
</organism>
<accession>A0ABU0U9V2</accession>
<dbReference type="RefSeq" id="WP_307187104.1">
    <property type="nucleotide sequence ID" value="NZ_JAUTBA010000001.1"/>
</dbReference>
<dbReference type="EMBL" id="JAUTBA010000001">
    <property type="protein sequence ID" value="MDQ1151642.1"/>
    <property type="molecule type" value="Genomic_DNA"/>
</dbReference>
<proteinExistence type="predicted"/>
<dbReference type="Proteomes" id="UP001244640">
    <property type="component" value="Unassembled WGS sequence"/>
</dbReference>
<protein>
    <submittedName>
        <fullName evidence="2">Uncharacterized protein</fullName>
    </submittedName>
</protein>
<comment type="caution">
    <text evidence="2">The sequence shown here is derived from an EMBL/GenBank/DDBJ whole genome shotgun (WGS) entry which is preliminary data.</text>
</comment>
<evidence type="ECO:0000313" key="2">
    <source>
        <dbReference type="EMBL" id="MDQ1151642.1"/>
    </source>
</evidence>
<feature type="signal peptide" evidence="1">
    <location>
        <begin position="1"/>
        <end position="22"/>
    </location>
</feature>
<name>A0ABU0U9V2_9SPHI</name>
<gene>
    <name evidence="2" type="ORF">QE382_003626</name>
</gene>
<evidence type="ECO:0000313" key="3">
    <source>
        <dbReference type="Proteomes" id="UP001244640"/>
    </source>
</evidence>
<sequence>MKRLLFAALIGTAALVSFSSCKKEYITQEVNVLDGVTFSTNVKSSSWAVDQSGYSFSNELDFPELDAKYFNFGHVGVAISFDNDKDFFINIPSAVGPYNYRVEYKIGKVYLYADYVGNDNKPVRPTDMFVKVTLTDATNGGN</sequence>
<feature type="chain" id="PRO_5045488347" evidence="1">
    <location>
        <begin position="23"/>
        <end position="142"/>
    </location>
</feature>